<organism evidence="1 2">
    <name type="scientific">Lentinula detonsa</name>
    <dbReference type="NCBI Taxonomy" id="2804962"/>
    <lineage>
        <taxon>Eukaryota</taxon>
        <taxon>Fungi</taxon>
        <taxon>Dikarya</taxon>
        <taxon>Basidiomycota</taxon>
        <taxon>Agaricomycotina</taxon>
        <taxon>Agaricomycetes</taxon>
        <taxon>Agaricomycetidae</taxon>
        <taxon>Agaricales</taxon>
        <taxon>Marasmiineae</taxon>
        <taxon>Omphalotaceae</taxon>
        <taxon>Lentinula</taxon>
    </lineage>
</organism>
<name>A0AA38PWM3_9AGAR</name>
<dbReference type="AlphaFoldDB" id="A0AA38PWM3"/>
<evidence type="ECO:0000313" key="1">
    <source>
        <dbReference type="EMBL" id="KAJ3983046.1"/>
    </source>
</evidence>
<protein>
    <recommendedName>
        <fullName evidence="3">DDE-1 domain-containing protein</fullName>
    </recommendedName>
</protein>
<comment type="caution">
    <text evidence="1">The sequence shown here is derived from an EMBL/GenBank/DDBJ whole genome shotgun (WGS) entry which is preliminary data.</text>
</comment>
<dbReference type="EMBL" id="MU802037">
    <property type="protein sequence ID" value="KAJ3983046.1"/>
    <property type="molecule type" value="Genomic_DNA"/>
</dbReference>
<dbReference type="Proteomes" id="UP001163850">
    <property type="component" value="Unassembled WGS sequence"/>
</dbReference>
<evidence type="ECO:0008006" key="3">
    <source>
        <dbReference type="Google" id="ProtNLM"/>
    </source>
</evidence>
<accession>A0AA38PWM3</accession>
<gene>
    <name evidence="1" type="ORF">F5890DRAFT_1398270</name>
</gene>
<feature type="non-terminal residue" evidence="1">
    <location>
        <position position="97"/>
    </location>
</feature>
<feature type="non-terminal residue" evidence="1">
    <location>
        <position position="1"/>
    </location>
</feature>
<proteinExistence type="predicted"/>
<evidence type="ECO:0000313" key="2">
    <source>
        <dbReference type="Proteomes" id="UP001163850"/>
    </source>
</evidence>
<reference evidence="1" key="1">
    <citation type="submission" date="2022-08" db="EMBL/GenBank/DDBJ databases">
        <authorList>
            <consortium name="DOE Joint Genome Institute"/>
            <person name="Min B."/>
            <person name="Riley R."/>
            <person name="Sierra-Patev S."/>
            <person name="Naranjo-Ortiz M."/>
            <person name="Looney B."/>
            <person name="Konkel Z."/>
            <person name="Slot J.C."/>
            <person name="Sakamoto Y."/>
            <person name="Steenwyk J.L."/>
            <person name="Rokas A."/>
            <person name="Carro J."/>
            <person name="Camarero S."/>
            <person name="Ferreira P."/>
            <person name="Molpeceres G."/>
            <person name="Ruiz-Duenas F.J."/>
            <person name="Serrano A."/>
            <person name="Henrissat B."/>
            <person name="Drula E."/>
            <person name="Hughes K.W."/>
            <person name="Mata J.L."/>
            <person name="Ishikawa N.K."/>
            <person name="Vargas-Isla R."/>
            <person name="Ushijima S."/>
            <person name="Smith C.A."/>
            <person name="Ahrendt S."/>
            <person name="Andreopoulos W."/>
            <person name="He G."/>
            <person name="Labutti K."/>
            <person name="Lipzen A."/>
            <person name="Ng V."/>
            <person name="Sandor L."/>
            <person name="Barry K."/>
            <person name="Martinez A.T."/>
            <person name="Xiao Y."/>
            <person name="Gibbons J.G."/>
            <person name="Terashima K."/>
            <person name="Hibbett D.S."/>
            <person name="Grigoriev I.V."/>
        </authorList>
    </citation>
    <scope>NUCLEOTIDE SEQUENCE</scope>
    <source>
        <strain evidence="1">TFB7829</strain>
    </source>
</reference>
<sequence>AFNFSTVQQHFKLLAATLEDNNIPWCNVYNMDEKGVQLGGGRKNSQEKYLFAQQDKMMYRMKSDNLQLITVIDCVCADGSADIKPAFVFAGTTKFPE</sequence>